<gene>
    <name evidence="2" type="ORF">CJ030_MR7G010666</name>
</gene>
<dbReference type="OrthoDB" id="417481at2759"/>
<organism evidence="2 3">
    <name type="scientific">Morella rubra</name>
    <name type="common">Chinese bayberry</name>
    <dbReference type="NCBI Taxonomy" id="262757"/>
    <lineage>
        <taxon>Eukaryota</taxon>
        <taxon>Viridiplantae</taxon>
        <taxon>Streptophyta</taxon>
        <taxon>Embryophyta</taxon>
        <taxon>Tracheophyta</taxon>
        <taxon>Spermatophyta</taxon>
        <taxon>Magnoliopsida</taxon>
        <taxon>eudicotyledons</taxon>
        <taxon>Gunneridae</taxon>
        <taxon>Pentapetalae</taxon>
        <taxon>rosids</taxon>
        <taxon>fabids</taxon>
        <taxon>Fagales</taxon>
        <taxon>Myricaceae</taxon>
        <taxon>Morella</taxon>
    </lineage>
</organism>
<dbReference type="InterPro" id="IPR012677">
    <property type="entry name" value="Nucleotide-bd_a/b_plait_sf"/>
</dbReference>
<dbReference type="Pfam" id="PF04059">
    <property type="entry name" value="RRM_2"/>
    <property type="match status" value="1"/>
</dbReference>
<evidence type="ECO:0000313" key="2">
    <source>
        <dbReference type="EMBL" id="KAB1205393.1"/>
    </source>
</evidence>
<dbReference type="InterPro" id="IPR035979">
    <property type="entry name" value="RBD_domain_sf"/>
</dbReference>
<sequence length="422" mass="47125">MCQNPPHLNFPSSTRNPGIMYQMSKPLNPDAQSFRPEQKALPTTVSLCRTQPPLSLPPPLPAWSVLPGYHDGPNFSYPLAAPYGSYGPVFYDICSQPQPVYGFSISVGLCGENSGVEKVQEKVRGDLDVYETSVCGKKVGRELKGRILGPRFSRRKPTVNCREKVWMPKNGGSAISERNGASEGKSGGVLPFPPVVRKDVRSGSANCQTMNIHHHFNRSKSCDQKSGGLGRIIPFPATVDELISSEKTTVMIKNIPNQFRRNDLLAILDKHCRDENMKSESFSCKSAYDFVYLPMDFMKFWSQRKTSNLGYAFVNFATPVAAFRFFNSFHEHLWAVSENKKTCEVTLAELQGKEALINSFRKRIFWCECYSFLPVVFEPPRDGSNDATFLTVGIRVPCVPPARLRKSSRNHAATNDASFTST</sequence>
<dbReference type="AlphaFoldDB" id="A0A6A1UYH4"/>
<accession>A0A6A1UYH4</accession>
<dbReference type="SUPFAM" id="SSF54928">
    <property type="entry name" value="RNA-binding domain, RBD"/>
    <property type="match status" value="1"/>
</dbReference>
<dbReference type="GO" id="GO:0003676">
    <property type="term" value="F:nucleic acid binding"/>
    <property type="evidence" value="ECO:0007669"/>
    <property type="project" value="InterPro"/>
</dbReference>
<proteinExistence type="predicted"/>
<dbReference type="Proteomes" id="UP000516437">
    <property type="component" value="Chromosome 7"/>
</dbReference>
<keyword evidence="3" id="KW-1185">Reference proteome</keyword>
<protein>
    <recommendedName>
        <fullName evidence="1">Mei2-like C-terminal RNA recognition motif domain-containing protein</fullName>
    </recommendedName>
</protein>
<dbReference type="EMBL" id="RXIC02000025">
    <property type="protein sequence ID" value="KAB1205393.1"/>
    <property type="molecule type" value="Genomic_DNA"/>
</dbReference>
<evidence type="ECO:0000259" key="1">
    <source>
        <dbReference type="Pfam" id="PF04059"/>
    </source>
</evidence>
<feature type="domain" description="Mei2-like C-terminal RNA recognition motif" evidence="1">
    <location>
        <begin position="247"/>
        <end position="361"/>
    </location>
</feature>
<dbReference type="Gene3D" id="3.30.70.330">
    <property type="match status" value="1"/>
</dbReference>
<evidence type="ECO:0000313" key="3">
    <source>
        <dbReference type="Proteomes" id="UP000516437"/>
    </source>
</evidence>
<name>A0A6A1UYH4_9ROSI</name>
<dbReference type="InterPro" id="IPR007201">
    <property type="entry name" value="Mei2-like_Rrm_C"/>
</dbReference>
<reference evidence="2 3" key="1">
    <citation type="journal article" date="2019" name="Plant Biotechnol. J.">
        <title>The red bayberry genome and genetic basis of sex determination.</title>
        <authorList>
            <person name="Jia H.M."/>
            <person name="Jia H.J."/>
            <person name="Cai Q.L."/>
            <person name="Wang Y."/>
            <person name="Zhao H.B."/>
            <person name="Yang W.F."/>
            <person name="Wang G.Y."/>
            <person name="Li Y.H."/>
            <person name="Zhan D.L."/>
            <person name="Shen Y.T."/>
            <person name="Niu Q.F."/>
            <person name="Chang L."/>
            <person name="Qiu J."/>
            <person name="Zhao L."/>
            <person name="Xie H.B."/>
            <person name="Fu W.Y."/>
            <person name="Jin J."/>
            <person name="Li X.W."/>
            <person name="Jiao Y."/>
            <person name="Zhou C.C."/>
            <person name="Tu T."/>
            <person name="Chai C.Y."/>
            <person name="Gao J.L."/>
            <person name="Fan L.J."/>
            <person name="van de Weg E."/>
            <person name="Wang J.Y."/>
            <person name="Gao Z.S."/>
        </authorList>
    </citation>
    <scope>NUCLEOTIDE SEQUENCE [LARGE SCALE GENOMIC DNA]</scope>
    <source>
        <tissue evidence="2">Leaves</tissue>
    </source>
</reference>
<comment type="caution">
    <text evidence="2">The sequence shown here is derived from an EMBL/GenBank/DDBJ whole genome shotgun (WGS) entry which is preliminary data.</text>
</comment>